<evidence type="ECO:0000313" key="3">
    <source>
        <dbReference type="Proteomes" id="UP001303473"/>
    </source>
</evidence>
<keyword evidence="3" id="KW-1185">Reference proteome</keyword>
<dbReference type="EMBL" id="MU853788">
    <property type="protein sequence ID" value="KAK3941027.1"/>
    <property type="molecule type" value="Genomic_DNA"/>
</dbReference>
<feature type="compositionally biased region" description="Basic and acidic residues" evidence="1">
    <location>
        <begin position="239"/>
        <end position="248"/>
    </location>
</feature>
<feature type="region of interest" description="Disordered" evidence="1">
    <location>
        <begin position="119"/>
        <end position="369"/>
    </location>
</feature>
<feature type="compositionally biased region" description="Basic and acidic residues" evidence="1">
    <location>
        <begin position="202"/>
        <end position="217"/>
    </location>
</feature>
<feature type="compositionally biased region" description="Polar residues" evidence="1">
    <location>
        <begin position="664"/>
        <end position="676"/>
    </location>
</feature>
<feature type="compositionally biased region" description="Polar residues" evidence="1">
    <location>
        <begin position="136"/>
        <end position="149"/>
    </location>
</feature>
<gene>
    <name evidence="2" type="ORF">QBC46DRAFT_383889</name>
</gene>
<evidence type="ECO:0008006" key="4">
    <source>
        <dbReference type="Google" id="ProtNLM"/>
    </source>
</evidence>
<feature type="compositionally biased region" description="Polar residues" evidence="1">
    <location>
        <begin position="339"/>
        <end position="369"/>
    </location>
</feature>
<evidence type="ECO:0000313" key="2">
    <source>
        <dbReference type="EMBL" id="KAK3941027.1"/>
    </source>
</evidence>
<feature type="region of interest" description="Disordered" evidence="1">
    <location>
        <begin position="1"/>
        <end position="107"/>
    </location>
</feature>
<accession>A0AAN6S4P6</accession>
<sequence>MDDPWGSPWTTADQDKDRKASTPSKSDLEPPPRAFLSASSSPRIPTISGGQSPWADDEDGFGDWASADAPASTQSGWGGGWGGHADRSRSPSLALPTPRDDEFGKASPIAWPGSIAVPKANGSVFRQPSPDPWSADFQTPTNDGLSTPRLTVDLPSSIEAPIEKIEGGLGPAWDDAPRQPLEEAETTHEGVTSAAPTQDTPFVKEEPEHRKHQDEPIRASIEIIGESNQSRSSSLSGDNTDHDIERQDSPITSVDEDARSRPQVGRRTSGKVLELVSKFDGLARAASEEPPLVRRERSKSRGDVDGNADSDDAGEFEDFEDADADADADADHAAAAPSPESTVTPRVTEQSPRPKTATEATSPQRPRVSSISFEQLVAKFGPLKFDVDLSNVDKLFDVDALGSAEGTCEADSQIPDRVITDSFTDISERKTWYRVSRLGSSRKHNAGDDENYRRVGWPTSTIRQDTIKVVRRWMEEDSIAGRVTLGGGLSKSQNMFGWNSSAEPVDLDAVFGKRKAHAKASSLQISSQEAGPRKTSGALKSPTQRPLSMAIPPTASFGWSSGSPVTQTQALPPRVVPQATTSIMAPPRQNPTIPLKPLGPSSKTPTVPPLTTKAPPAVEPQANAGDEDEDDWGEMVSSPSDPKPAANGFHSMDDAFSGAASHPVQPSKSTLDPISTTREKKSSTPINTQTVEPPEGTGDPWASADLSIFDLPAKPKPKPPQPTVTTGRGLATTSLVHTPFTPTTSMPTPVTAAPASSTTGKPPGLPGRTRTPTLERAFTPTTPLDISSSITLPAKTASPIAGQSEAARRVIAGLPDLSYMLR</sequence>
<protein>
    <recommendedName>
        <fullName evidence="4">Glucan 1, 4-alpha-glucosidase</fullName>
    </recommendedName>
</protein>
<organism evidence="2 3">
    <name type="scientific">Diplogelasinospora grovesii</name>
    <dbReference type="NCBI Taxonomy" id="303347"/>
    <lineage>
        <taxon>Eukaryota</taxon>
        <taxon>Fungi</taxon>
        <taxon>Dikarya</taxon>
        <taxon>Ascomycota</taxon>
        <taxon>Pezizomycotina</taxon>
        <taxon>Sordariomycetes</taxon>
        <taxon>Sordariomycetidae</taxon>
        <taxon>Sordariales</taxon>
        <taxon>Diplogelasinosporaceae</taxon>
        <taxon>Diplogelasinospora</taxon>
    </lineage>
</organism>
<dbReference type="AlphaFoldDB" id="A0AAN6S4P6"/>
<feature type="compositionally biased region" description="Low complexity" evidence="1">
    <location>
        <begin position="738"/>
        <end position="774"/>
    </location>
</feature>
<feature type="compositionally biased region" description="Polar residues" evidence="1">
    <location>
        <begin position="37"/>
        <end position="51"/>
    </location>
</feature>
<feature type="region of interest" description="Disordered" evidence="1">
    <location>
        <begin position="519"/>
        <end position="569"/>
    </location>
</feature>
<proteinExistence type="predicted"/>
<feature type="compositionally biased region" description="Polar residues" evidence="1">
    <location>
        <begin position="226"/>
        <end position="238"/>
    </location>
</feature>
<feature type="compositionally biased region" description="Polar residues" evidence="1">
    <location>
        <begin position="723"/>
        <end position="736"/>
    </location>
</feature>
<comment type="caution">
    <text evidence="2">The sequence shown here is derived from an EMBL/GenBank/DDBJ whole genome shotgun (WGS) entry which is preliminary data.</text>
</comment>
<feature type="region of interest" description="Disordered" evidence="1">
    <location>
        <begin position="581"/>
        <end position="786"/>
    </location>
</feature>
<name>A0AAN6S4P6_9PEZI</name>
<feature type="compositionally biased region" description="Acidic residues" evidence="1">
    <location>
        <begin position="306"/>
        <end position="328"/>
    </location>
</feature>
<feature type="compositionally biased region" description="Polar residues" evidence="1">
    <location>
        <begin position="557"/>
        <end position="569"/>
    </location>
</feature>
<feature type="compositionally biased region" description="Basic and acidic residues" evidence="1">
    <location>
        <begin position="175"/>
        <end position="188"/>
    </location>
</feature>
<feature type="compositionally biased region" description="Basic and acidic residues" evidence="1">
    <location>
        <begin position="291"/>
        <end position="304"/>
    </location>
</feature>
<evidence type="ECO:0000256" key="1">
    <source>
        <dbReference type="SAM" id="MobiDB-lite"/>
    </source>
</evidence>
<feature type="compositionally biased region" description="Basic and acidic residues" evidence="1">
    <location>
        <begin position="13"/>
        <end position="30"/>
    </location>
</feature>
<reference evidence="3" key="1">
    <citation type="journal article" date="2023" name="Mol. Phylogenet. Evol.">
        <title>Genome-scale phylogeny and comparative genomics of the fungal order Sordariales.</title>
        <authorList>
            <person name="Hensen N."/>
            <person name="Bonometti L."/>
            <person name="Westerberg I."/>
            <person name="Brannstrom I.O."/>
            <person name="Guillou S."/>
            <person name="Cros-Aarteil S."/>
            <person name="Calhoun S."/>
            <person name="Haridas S."/>
            <person name="Kuo A."/>
            <person name="Mondo S."/>
            <person name="Pangilinan J."/>
            <person name="Riley R."/>
            <person name="LaButti K."/>
            <person name="Andreopoulos B."/>
            <person name="Lipzen A."/>
            <person name="Chen C."/>
            <person name="Yan M."/>
            <person name="Daum C."/>
            <person name="Ng V."/>
            <person name="Clum A."/>
            <person name="Steindorff A."/>
            <person name="Ohm R.A."/>
            <person name="Martin F."/>
            <person name="Silar P."/>
            <person name="Natvig D.O."/>
            <person name="Lalanne C."/>
            <person name="Gautier V."/>
            <person name="Ament-Velasquez S.L."/>
            <person name="Kruys A."/>
            <person name="Hutchinson M.I."/>
            <person name="Powell A.J."/>
            <person name="Barry K."/>
            <person name="Miller A.N."/>
            <person name="Grigoriev I.V."/>
            <person name="Debuchy R."/>
            <person name="Gladieux P."/>
            <person name="Hiltunen Thoren M."/>
            <person name="Johannesson H."/>
        </authorList>
    </citation>
    <scope>NUCLEOTIDE SEQUENCE [LARGE SCALE GENOMIC DNA]</scope>
    <source>
        <strain evidence="3">CBS 340.73</strain>
    </source>
</reference>
<dbReference type="Proteomes" id="UP001303473">
    <property type="component" value="Unassembled WGS sequence"/>
</dbReference>